<dbReference type="Pfam" id="PF16483">
    <property type="entry name" value="Glyco_hydro_64"/>
    <property type="match status" value="1"/>
</dbReference>
<dbReference type="PROSITE" id="PS52006">
    <property type="entry name" value="GH64"/>
    <property type="match status" value="1"/>
</dbReference>
<reference evidence="4" key="1">
    <citation type="journal article" date="2013" name="Genome Announc.">
        <title>Draft genome sequence of the ascomycete Phaeoacremonium aleophilum strain UCR-PA7, a causal agent of the esca disease complex in grapevines.</title>
        <authorList>
            <person name="Blanco-Ulate B."/>
            <person name="Rolshausen P."/>
            <person name="Cantu D."/>
        </authorList>
    </citation>
    <scope>NUCLEOTIDE SEQUENCE [LARGE SCALE GENOMIC DNA]</scope>
    <source>
        <strain evidence="4">UCR-PA7</strain>
    </source>
</reference>
<dbReference type="InterPro" id="IPR032477">
    <property type="entry name" value="Glyco_hydro_64"/>
</dbReference>
<dbReference type="Gene3D" id="2.60.110.10">
    <property type="entry name" value="Thaumatin"/>
    <property type="match status" value="1"/>
</dbReference>
<dbReference type="GeneID" id="19326336"/>
<accession>R8BHH5</accession>
<dbReference type="eggNOG" id="ENOG502R3TN">
    <property type="taxonomic scope" value="Eukaryota"/>
</dbReference>
<dbReference type="AlphaFoldDB" id="R8BHH5"/>
<dbReference type="HOGENOM" id="CLU_032886_2_0_1"/>
<proteinExistence type="predicted"/>
<dbReference type="CDD" id="cd09220">
    <property type="entry name" value="GH64-GluB-like"/>
    <property type="match status" value="1"/>
</dbReference>
<dbReference type="PANTHER" id="PTHR38165">
    <property type="match status" value="1"/>
</dbReference>
<dbReference type="InterPro" id="IPR037398">
    <property type="entry name" value="Glyco_hydro_64_fam"/>
</dbReference>
<dbReference type="PANTHER" id="PTHR38165:SF1">
    <property type="entry name" value="GLUCANASE B"/>
    <property type="match status" value="1"/>
</dbReference>
<feature type="compositionally biased region" description="Polar residues" evidence="1">
    <location>
        <begin position="403"/>
        <end position="416"/>
    </location>
</feature>
<name>R8BHH5_PHAM7</name>
<protein>
    <submittedName>
        <fullName evidence="3">Putative glucanase b protein</fullName>
    </submittedName>
</protein>
<feature type="domain" description="GH64" evidence="2">
    <location>
        <begin position="2"/>
        <end position="359"/>
    </location>
</feature>
<evidence type="ECO:0000259" key="2">
    <source>
        <dbReference type="PROSITE" id="PS52006"/>
    </source>
</evidence>
<dbReference type="EMBL" id="KB933201">
    <property type="protein sequence ID" value="EON98729.1"/>
    <property type="molecule type" value="Genomic_DNA"/>
</dbReference>
<dbReference type="KEGG" id="tmn:UCRPA7_5750"/>
<evidence type="ECO:0000313" key="4">
    <source>
        <dbReference type="Proteomes" id="UP000014074"/>
    </source>
</evidence>
<evidence type="ECO:0000256" key="1">
    <source>
        <dbReference type="SAM" id="MobiDB-lite"/>
    </source>
</evidence>
<dbReference type="Proteomes" id="UP000014074">
    <property type="component" value="Unassembled WGS sequence"/>
</dbReference>
<gene>
    <name evidence="3" type="ORF">UCRPA7_5750</name>
</gene>
<sequence>MPNSLDIQLQNQTNSSEVYAYITGIGLQHNGQRVLLKADGKGLYFPQNPPAIGSPLTEDCAIPLGQPGNTVTVHIPQMAGGRIWFSCDGKLTFLLNPGPALVEPSVLNPTDPNANVNFGFAEFTLNSDQLFANISYVDFVSRLPIALTLQTAGGAVQHVSGMTADGLDRICDGLRAQAQKDSRPWDKLIVQRDGQPPLRALNPTHGNAVGATFDGYFEPLIEEVWKKYHSSHGRCQMKINTQAGPGVVPGSVNHKDELVIADEPFQKPTSADVFGCNSGPFTTGPSPTRNAIIPRLAAAFQRSAIVDVEDHPSDPSTFYKRDPTNHYCRIVHENNLDGKGYAFAYDDVQPDGGADQSGKVNAGDPKVFIVAVGGNNAYAGDQMPPASGAAPYQPPPAPASAPLHSQTPAGQRQPSESKMKKFGSMAQKWLNR</sequence>
<dbReference type="RefSeq" id="XP_007916485.1">
    <property type="nucleotide sequence ID" value="XM_007918294.1"/>
</dbReference>
<keyword evidence="4" id="KW-1185">Reference proteome</keyword>
<dbReference type="Gene3D" id="3.30.920.50">
    <property type="entry name" value="Beta-1,3-glucanase, C-terminal domain"/>
    <property type="match status" value="1"/>
</dbReference>
<dbReference type="OrthoDB" id="5290283at2759"/>
<evidence type="ECO:0000313" key="3">
    <source>
        <dbReference type="EMBL" id="EON98729.1"/>
    </source>
</evidence>
<feature type="region of interest" description="Disordered" evidence="1">
    <location>
        <begin position="382"/>
        <end position="432"/>
    </location>
</feature>
<organism evidence="3 4">
    <name type="scientific">Phaeoacremonium minimum (strain UCR-PA7)</name>
    <name type="common">Esca disease fungus</name>
    <name type="synonym">Togninia minima</name>
    <dbReference type="NCBI Taxonomy" id="1286976"/>
    <lineage>
        <taxon>Eukaryota</taxon>
        <taxon>Fungi</taxon>
        <taxon>Dikarya</taxon>
        <taxon>Ascomycota</taxon>
        <taxon>Pezizomycotina</taxon>
        <taxon>Sordariomycetes</taxon>
        <taxon>Sordariomycetidae</taxon>
        <taxon>Togniniales</taxon>
        <taxon>Togniniaceae</taxon>
        <taxon>Phaeoacremonium</taxon>
    </lineage>
</organism>
<dbReference type="InterPro" id="IPR037176">
    <property type="entry name" value="Osmotin/thaumatin-like_sf"/>
</dbReference>
<dbReference type="InterPro" id="IPR042517">
    <property type="entry name" value="Glyco_hydro_64_N_2"/>
</dbReference>